<name>A0ABR1KJX9_9PEZI</name>
<sequence>MASNQEDVEKSPVSPDSPWIYPVIRGKPDGDDATSEGSNASYVFPAKIQPKPSEIDRISRPSRVPHISYGQPTNTVVWDSESTSFRFKEPLELPPFDAEDEVHEEAVKQIIKMIFNKEMPDELENCGDDKVADDEATKEATDEANDEADDEAEDSLADPRERSRNGRGIGRKGQHWSPSSSRSFDGMTKPTMPMTFAAGVLLRLGNVLEIAAPEYVGPWGRRGVGMTKVATSQIGHLMLYTSSSRCQRAWQLPSAIVKACIHSGVARIGPVAM</sequence>
<reference evidence="2 3" key="1">
    <citation type="submission" date="2024-04" db="EMBL/GenBank/DDBJ databases">
        <title>Phyllosticta paracitricarpa is synonymous to the EU quarantine fungus P. citricarpa based on phylogenomic analyses.</title>
        <authorList>
            <consortium name="Lawrence Berkeley National Laboratory"/>
            <person name="Van Ingen-Buijs V.A."/>
            <person name="Van Westerhoven A.C."/>
            <person name="Haridas S."/>
            <person name="Skiadas P."/>
            <person name="Martin F."/>
            <person name="Groenewald J.Z."/>
            <person name="Crous P.W."/>
            <person name="Seidl M.F."/>
        </authorList>
    </citation>
    <scope>NUCLEOTIDE SEQUENCE [LARGE SCALE GENOMIC DNA]</scope>
    <source>
        <strain evidence="2 3">CBS 123371</strain>
    </source>
</reference>
<gene>
    <name evidence="2" type="ORF">IWZ03DRAFT_360546</name>
</gene>
<feature type="region of interest" description="Disordered" evidence="1">
    <location>
        <begin position="134"/>
        <end position="188"/>
    </location>
</feature>
<proteinExistence type="predicted"/>
<organism evidence="2 3">
    <name type="scientific">Phyllosticta citriasiana</name>
    <dbReference type="NCBI Taxonomy" id="595635"/>
    <lineage>
        <taxon>Eukaryota</taxon>
        <taxon>Fungi</taxon>
        <taxon>Dikarya</taxon>
        <taxon>Ascomycota</taxon>
        <taxon>Pezizomycotina</taxon>
        <taxon>Dothideomycetes</taxon>
        <taxon>Dothideomycetes incertae sedis</taxon>
        <taxon>Botryosphaeriales</taxon>
        <taxon>Phyllostictaceae</taxon>
        <taxon>Phyllosticta</taxon>
    </lineage>
</organism>
<evidence type="ECO:0000313" key="2">
    <source>
        <dbReference type="EMBL" id="KAK7515338.1"/>
    </source>
</evidence>
<dbReference type="Proteomes" id="UP001363622">
    <property type="component" value="Unassembled WGS sequence"/>
</dbReference>
<dbReference type="EMBL" id="JBBPHU010000007">
    <property type="protein sequence ID" value="KAK7515338.1"/>
    <property type="molecule type" value="Genomic_DNA"/>
</dbReference>
<feature type="compositionally biased region" description="Acidic residues" evidence="1">
    <location>
        <begin position="142"/>
        <end position="156"/>
    </location>
</feature>
<protein>
    <submittedName>
        <fullName evidence="2">Uncharacterized protein</fullName>
    </submittedName>
</protein>
<evidence type="ECO:0000313" key="3">
    <source>
        <dbReference type="Proteomes" id="UP001363622"/>
    </source>
</evidence>
<comment type="caution">
    <text evidence="2">The sequence shown here is derived from an EMBL/GenBank/DDBJ whole genome shotgun (WGS) entry which is preliminary data.</text>
</comment>
<feature type="region of interest" description="Disordered" evidence="1">
    <location>
        <begin position="1"/>
        <end position="40"/>
    </location>
</feature>
<evidence type="ECO:0000256" key="1">
    <source>
        <dbReference type="SAM" id="MobiDB-lite"/>
    </source>
</evidence>
<accession>A0ABR1KJX9</accession>
<keyword evidence="3" id="KW-1185">Reference proteome</keyword>